<dbReference type="InterPro" id="IPR011747">
    <property type="entry name" value="CHP02241"/>
</dbReference>
<reference evidence="1 2" key="1">
    <citation type="submission" date="2019-12" db="EMBL/GenBank/DDBJ databases">
        <title>The draft genomic sequence of strain Chitinophaga oryziterrae JCM 16595.</title>
        <authorList>
            <person name="Zhang X."/>
        </authorList>
    </citation>
    <scope>NUCLEOTIDE SEQUENCE [LARGE SCALE GENOMIC DNA]</scope>
    <source>
        <strain evidence="1 2">JCM 16595</strain>
    </source>
</reference>
<dbReference type="Proteomes" id="UP000468388">
    <property type="component" value="Unassembled WGS sequence"/>
</dbReference>
<dbReference type="InterPro" id="IPR010667">
    <property type="entry name" value="Phage_T4_Gp19"/>
</dbReference>
<evidence type="ECO:0000313" key="2">
    <source>
        <dbReference type="Proteomes" id="UP000468388"/>
    </source>
</evidence>
<dbReference type="AlphaFoldDB" id="A0A6N8JGZ8"/>
<name>A0A6N8JGZ8_9BACT</name>
<gene>
    <name evidence="1" type="ORF">GO495_28270</name>
</gene>
<accession>A0A6N8JGZ8</accession>
<comment type="caution">
    <text evidence="1">The sequence shown here is derived from an EMBL/GenBank/DDBJ whole genome shotgun (WGS) entry which is preliminary data.</text>
</comment>
<organism evidence="1 2">
    <name type="scientific">Chitinophaga oryziterrae</name>
    <dbReference type="NCBI Taxonomy" id="1031224"/>
    <lineage>
        <taxon>Bacteria</taxon>
        <taxon>Pseudomonadati</taxon>
        <taxon>Bacteroidota</taxon>
        <taxon>Chitinophagia</taxon>
        <taxon>Chitinophagales</taxon>
        <taxon>Chitinophagaceae</taxon>
        <taxon>Chitinophaga</taxon>
    </lineage>
</organism>
<dbReference type="EMBL" id="WRXO01000011">
    <property type="protein sequence ID" value="MVT44523.1"/>
    <property type="molecule type" value="Genomic_DNA"/>
</dbReference>
<evidence type="ECO:0000313" key="1">
    <source>
        <dbReference type="EMBL" id="MVT44523.1"/>
    </source>
</evidence>
<dbReference type="PANTHER" id="PTHR38009">
    <property type="entry name" value="CONSERVED HYPOTHETICAL PHAGE TAIL PROTEIN"/>
    <property type="match status" value="1"/>
</dbReference>
<dbReference type="RefSeq" id="WP_157303314.1">
    <property type="nucleotide sequence ID" value="NZ_BAAAZB010000036.1"/>
</dbReference>
<dbReference type="Pfam" id="PF06841">
    <property type="entry name" value="Phage_T4_gp19"/>
    <property type="match status" value="1"/>
</dbReference>
<dbReference type="GO" id="GO:0005198">
    <property type="term" value="F:structural molecule activity"/>
    <property type="evidence" value="ECO:0007669"/>
    <property type="project" value="InterPro"/>
</dbReference>
<protein>
    <submittedName>
        <fullName evidence="1">Phage tail protein</fullName>
    </submittedName>
</protein>
<proteinExistence type="predicted"/>
<sequence>MDALGNYFPPLGFYFKVIISGVSGEQEGSFMEVSGISVSITPDDKQEGGENRFPHRFPNPPKYKNLSLKRGMVVGSGLISWAQTSLTSFTFTPKTVEVLLLNDQGQPISVWVFSNAYPVKLEMSGLKSMKEGEIMVETLELAYSFFEQKM</sequence>
<dbReference type="OrthoDB" id="9799891at2"/>
<dbReference type="NCBIfam" id="TIGR02241">
    <property type="entry name" value="conserved hypothetical phage tail region protein"/>
    <property type="match status" value="1"/>
</dbReference>
<keyword evidence="2" id="KW-1185">Reference proteome</keyword>
<dbReference type="PANTHER" id="PTHR38009:SF1">
    <property type="entry name" value="CONSERVED HYPOTHETICAL PHAGE TAIL PROTEIN"/>
    <property type="match status" value="1"/>
</dbReference>